<dbReference type="InterPro" id="IPR012452">
    <property type="entry name" value="DUF1657"/>
</dbReference>
<name>A0AAU0UN34_9FIRM</name>
<organism evidence="2 3">
    <name type="scientific">Metallumcola ferriviriculae</name>
    <dbReference type="NCBI Taxonomy" id="3039180"/>
    <lineage>
        <taxon>Bacteria</taxon>
        <taxon>Bacillati</taxon>
        <taxon>Bacillota</taxon>
        <taxon>Clostridia</taxon>
        <taxon>Neomoorellales</taxon>
        <taxon>Desulfitibacteraceae</taxon>
        <taxon>Metallumcola</taxon>
    </lineage>
</organism>
<dbReference type="EMBL" id="CP121694">
    <property type="protein sequence ID" value="WRO21590.1"/>
    <property type="molecule type" value="Genomic_DNA"/>
</dbReference>
<dbReference type="AlphaFoldDB" id="A0AAU0UN34"/>
<dbReference type="RefSeq" id="WP_366924426.1">
    <property type="nucleotide sequence ID" value="NZ_CP121694.1"/>
</dbReference>
<evidence type="ECO:0000313" key="2">
    <source>
        <dbReference type="EMBL" id="WRO21590.1"/>
    </source>
</evidence>
<sequence>MTVGTKMHTALSSIESAKASLDTFALETQDKNAKQEFANLSQQLGGIAQSLSGRINYVEQQEPSYKMQQQQQQQQPQQLTKK</sequence>
<evidence type="ECO:0000256" key="1">
    <source>
        <dbReference type="SAM" id="MobiDB-lite"/>
    </source>
</evidence>
<evidence type="ECO:0000313" key="3">
    <source>
        <dbReference type="Proteomes" id="UP001329915"/>
    </source>
</evidence>
<reference evidence="2 3" key="1">
    <citation type="submission" date="2023-04" db="EMBL/GenBank/DDBJ databases">
        <authorList>
            <person name="Hsu D."/>
        </authorList>
    </citation>
    <scope>NUCLEOTIDE SEQUENCE [LARGE SCALE GENOMIC DNA]</scope>
    <source>
        <strain evidence="2 3">MK1</strain>
    </source>
</reference>
<gene>
    <name evidence="2" type="ORF">MFMK1_001400</name>
</gene>
<dbReference type="KEGG" id="dbc:MFMK1_001400"/>
<keyword evidence="3" id="KW-1185">Reference proteome</keyword>
<proteinExistence type="predicted"/>
<accession>A0AAU0UN34</accession>
<dbReference type="Proteomes" id="UP001329915">
    <property type="component" value="Chromosome"/>
</dbReference>
<dbReference type="Pfam" id="PF07870">
    <property type="entry name" value="DUF1657"/>
    <property type="match status" value="1"/>
</dbReference>
<feature type="compositionally biased region" description="Low complexity" evidence="1">
    <location>
        <begin position="68"/>
        <end position="82"/>
    </location>
</feature>
<protein>
    <submittedName>
        <fullName evidence="2">DUF1657 domain-containing protein</fullName>
    </submittedName>
</protein>
<feature type="region of interest" description="Disordered" evidence="1">
    <location>
        <begin position="61"/>
        <end position="82"/>
    </location>
</feature>